<evidence type="ECO:0000256" key="4">
    <source>
        <dbReference type="ARBA" id="ARBA00023136"/>
    </source>
</evidence>
<evidence type="ECO:0000256" key="3">
    <source>
        <dbReference type="ARBA" id="ARBA00022989"/>
    </source>
</evidence>
<feature type="compositionally biased region" description="Basic and acidic residues" evidence="6">
    <location>
        <begin position="1"/>
        <end position="19"/>
    </location>
</feature>
<evidence type="ECO:0000256" key="2">
    <source>
        <dbReference type="ARBA" id="ARBA00022692"/>
    </source>
</evidence>
<evidence type="ECO:0000256" key="1">
    <source>
        <dbReference type="ARBA" id="ARBA00004141"/>
    </source>
</evidence>
<feature type="transmembrane region" description="Helical" evidence="5">
    <location>
        <begin position="263"/>
        <end position="282"/>
    </location>
</feature>
<accession>A0A9W6SV91</accession>
<dbReference type="AlphaFoldDB" id="A0A9W6SV91"/>
<dbReference type="PANTHER" id="PTHR23291">
    <property type="entry name" value="BAX INHIBITOR-RELATED"/>
    <property type="match status" value="1"/>
</dbReference>
<evidence type="ECO:0000256" key="5">
    <source>
        <dbReference type="RuleBase" id="RU004379"/>
    </source>
</evidence>
<comment type="caution">
    <text evidence="7">The sequence shown here is derived from an EMBL/GenBank/DDBJ whole genome shotgun (WGS) entry which is preliminary data.</text>
</comment>
<feature type="transmembrane region" description="Helical" evidence="5">
    <location>
        <begin position="239"/>
        <end position="257"/>
    </location>
</feature>
<evidence type="ECO:0000256" key="6">
    <source>
        <dbReference type="SAM" id="MobiDB-lite"/>
    </source>
</evidence>
<evidence type="ECO:0000313" key="8">
    <source>
        <dbReference type="Proteomes" id="UP001165120"/>
    </source>
</evidence>
<comment type="subcellular location">
    <subcellularLocation>
        <location evidence="1">Membrane</location>
        <topology evidence="1">Multi-pass membrane protein</topology>
    </subcellularLocation>
</comment>
<feature type="transmembrane region" description="Helical" evidence="5">
    <location>
        <begin position="208"/>
        <end position="227"/>
    </location>
</feature>
<keyword evidence="3 5" id="KW-1133">Transmembrane helix</keyword>
<sequence length="333" mass="37293">MDQDQETVKSKDLEIDPHSQDSPLVESTIPDSDTEELTPLISEKNENSNVNNDNINYNNTEVSQNLIYDPDTKTNEFNEDVKTDKSNNTVSTAGGPATTTTTTKTNVATCSIEIRHLFIRKVYTLVSLQLLFTLISGFIISVNDSVKQFCLNNLWLIKVSSIGSMVFLGLAYWKPRSYSWNLLSLVGFTLCGSYLVGLGSAIRDSQVVIEAVLITMFVFIGLTAFSFQTNYDFTQWQSRAVGALFFLIGLGFFGMFISKNNGLFDLVHGIIGAIIFSIFIAIDTQRIMRRYHPEEEVPATIALYVDILNLFIKVLDVANNREKKKKKKSSKIA</sequence>
<evidence type="ECO:0000313" key="7">
    <source>
        <dbReference type="EMBL" id="GME67517.1"/>
    </source>
</evidence>
<feature type="region of interest" description="Disordered" evidence="6">
    <location>
        <begin position="70"/>
        <end position="98"/>
    </location>
</feature>
<keyword evidence="4 5" id="KW-0472">Membrane</keyword>
<reference evidence="7" key="1">
    <citation type="submission" date="2023-04" db="EMBL/GenBank/DDBJ databases">
        <title>Candida boidinii NBRC 10035.</title>
        <authorList>
            <person name="Ichikawa N."/>
            <person name="Sato H."/>
            <person name="Tonouchi N."/>
        </authorList>
    </citation>
    <scope>NUCLEOTIDE SEQUENCE</scope>
    <source>
        <strain evidence="7">NBRC 10035</strain>
    </source>
</reference>
<dbReference type="Pfam" id="PF01027">
    <property type="entry name" value="Bax1-I"/>
    <property type="match status" value="1"/>
</dbReference>
<feature type="compositionally biased region" description="Basic and acidic residues" evidence="6">
    <location>
        <begin position="70"/>
        <end position="85"/>
    </location>
</feature>
<name>A0A9W6SV91_CANBO</name>
<proteinExistence type="inferred from homology"/>
<feature type="transmembrane region" description="Helical" evidence="5">
    <location>
        <begin position="180"/>
        <end position="202"/>
    </location>
</feature>
<keyword evidence="2 5" id="KW-0812">Transmembrane</keyword>
<dbReference type="GO" id="GO:0016020">
    <property type="term" value="C:membrane"/>
    <property type="evidence" value="ECO:0007669"/>
    <property type="project" value="UniProtKB-SubCell"/>
</dbReference>
<feature type="transmembrane region" description="Helical" evidence="5">
    <location>
        <begin position="154"/>
        <end position="173"/>
    </location>
</feature>
<dbReference type="InterPro" id="IPR006214">
    <property type="entry name" value="Bax_inhibitor_1-related"/>
</dbReference>
<feature type="compositionally biased region" description="Low complexity" evidence="6">
    <location>
        <begin position="89"/>
        <end position="98"/>
    </location>
</feature>
<protein>
    <submittedName>
        <fullName evidence="7">Unnamed protein product</fullName>
    </submittedName>
</protein>
<feature type="transmembrane region" description="Helical" evidence="5">
    <location>
        <begin position="122"/>
        <end position="142"/>
    </location>
</feature>
<organism evidence="7 8">
    <name type="scientific">Candida boidinii</name>
    <name type="common">Yeast</name>
    <dbReference type="NCBI Taxonomy" id="5477"/>
    <lineage>
        <taxon>Eukaryota</taxon>
        <taxon>Fungi</taxon>
        <taxon>Dikarya</taxon>
        <taxon>Ascomycota</taxon>
        <taxon>Saccharomycotina</taxon>
        <taxon>Pichiomycetes</taxon>
        <taxon>Pichiales</taxon>
        <taxon>Pichiaceae</taxon>
        <taxon>Ogataea</taxon>
        <taxon>Ogataea/Candida clade</taxon>
    </lineage>
</organism>
<dbReference type="PANTHER" id="PTHR23291:SF50">
    <property type="entry name" value="PROTEIN LIFEGUARD 4"/>
    <property type="match status" value="1"/>
</dbReference>
<gene>
    <name evidence="7" type="ORF">Cboi02_000092200</name>
</gene>
<dbReference type="Proteomes" id="UP001165120">
    <property type="component" value="Unassembled WGS sequence"/>
</dbReference>
<feature type="region of interest" description="Disordered" evidence="6">
    <location>
        <begin position="1"/>
        <end position="36"/>
    </location>
</feature>
<dbReference type="EMBL" id="BSXN01000187">
    <property type="protein sequence ID" value="GME67517.1"/>
    <property type="molecule type" value="Genomic_DNA"/>
</dbReference>
<keyword evidence="8" id="KW-1185">Reference proteome</keyword>
<comment type="similarity">
    <text evidence="5">Belongs to the BI1 family.</text>
</comment>